<dbReference type="OrthoDB" id="1632039at2"/>
<dbReference type="SUPFAM" id="SSF53807">
    <property type="entry name" value="Helical backbone' metal receptor"/>
    <property type="match status" value="1"/>
</dbReference>
<dbReference type="Pfam" id="PF01497">
    <property type="entry name" value="Peripla_BP_2"/>
    <property type="match status" value="1"/>
</dbReference>
<keyword evidence="3" id="KW-1185">Reference proteome</keyword>
<organism evidence="2 3">
    <name type="scientific">Caulobacter mirabilis</name>
    <dbReference type="NCBI Taxonomy" id="69666"/>
    <lineage>
        <taxon>Bacteria</taxon>
        <taxon>Pseudomonadati</taxon>
        <taxon>Pseudomonadota</taxon>
        <taxon>Alphaproteobacteria</taxon>
        <taxon>Caulobacterales</taxon>
        <taxon>Caulobacteraceae</taxon>
        <taxon>Caulobacter</taxon>
    </lineage>
</organism>
<dbReference type="KEGG" id="cmb:CSW64_14760"/>
<dbReference type="Proteomes" id="UP000228945">
    <property type="component" value="Chromosome"/>
</dbReference>
<dbReference type="InterPro" id="IPR050902">
    <property type="entry name" value="ABC_Transporter_SBP"/>
</dbReference>
<dbReference type="PROSITE" id="PS50983">
    <property type="entry name" value="FE_B12_PBP"/>
    <property type="match status" value="1"/>
</dbReference>
<dbReference type="EMBL" id="CP024201">
    <property type="protein sequence ID" value="ATQ45036.1"/>
    <property type="molecule type" value="Genomic_DNA"/>
</dbReference>
<evidence type="ECO:0000313" key="3">
    <source>
        <dbReference type="Proteomes" id="UP000228945"/>
    </source>
</evidence>
<proteinExistence type="predicted"/>
<dbReference type="Gene3D" id="3.40.50.1980">
    <property type="entry name" value="Nitrogenase molybdenum iron protein domain"/>
    <property type="match status" value="2"/>
</dbReference>
<protein>
    <submittedName>
        <fullName evidence="2">ABC transporter substrate-binding protein</fullName>
    </submittedName>
</protein>
<dbReference type="GO" id="GO:0071281">
    <property type="term" value="P:cellular response to iron ion"/>
    <property type="evidence" value="ECO:0007669"/>
    <property type="project" value="TreeGrafter"/>
</dbReference>
<sequence>MAAGLAALPARAATAPRRVVSLNNCLDTLLVHLADRGQIAALSHYAREREGSTIADLALTLPFTWETAEEVIALRPDLVLTSEHSALATRNALKRLGVPVERFKVPGSVAESQEQVRRMARLVGRPDRGEALVARIDAALAAAAPPKGVAPIEALLYQPNGFAAGEGTLVSEMMTRAGFTNVAARYGLKRWGNVPLERLLADPPRVLLAGAPAPGARSWADRVMTHPALKAVAGRMTVASFPEKLMFCGGPVLIQSAQALVEARRALLRSAA</sequence>
<evidence type="ECO:0000313" key="2">
    <source>
        <dbReference type="EMBL" id="ATQ45036.1"/>
    </source>
</evidence>
<reference evidence="2 3" key="1">
    <citation type="submission" date="2017-10" db="EMBL/GenBank/DDBJ databases">
        <title>Genome sequence of Caulobacter mirabilis FWC38.</title>
        <authorList>
            <person name="Fiebig A."/>
            <person name="Crosson S."/>
        </authorList>
    </citation>
    <scope>NUCLEOTIDE SEQUENCE [LARGE SCALE GENOMIC DNA]</scope>
    <source>
        <strain evidence="2 3">FWC 38</strain>
    </source>
</reference>
<feature type="domain" description="Fe/B12 periplasmic-binding" evidence="1">
    <location>
        <begin position="18"/>
        <end position="272"/>
    </location>
</feature>
<gene>
    <name evidence="2" type="ORF">CSW64_14760</name>
</gene>
<dbReference type="PANTHER" id="PTHR30535:SF34">
    <property type="entry name" value="MOLYBDATE-BINDING PROTEIN MOLA"/>
    <property type="match status" value="1"/>
</dbReference>
<dbReference type="AlphaFoldDB" id="A0A2D2B475"/>
<name>A0A2D2B475_9CAUL</name>
<accession>A0A2D2B475</accession>
<dbReference type="InterPro" id="IPR002491">
    <property type="entry name" value="ABC_transptr_periplasmic_BD"/>
</dbReference>
<dbReference type="PANTHER" id="PTHR30535">
    <property type="entry name" value="VITAMIN B12-BINDING PROTEIN"/>
    <property type="match status" value="1"/>
</dbReference>
<evidence type="ECO:0000259" key="1">
    <source>
        <dbReference type="PROSITE" id="PS50983"/>
    </source>
</evidence>